<gene>
    <name evidence="1" type="ORF">SAMN04515671_4269</name>
</gene>
<dbReference type="Proteomes" id="UP000198741">
    <property type="component" value="Chromosome I"/>
</dbReference>
<sequence>MAVDVSSLTVDQLNTFITTRLIMSGIDLSQLPTVADPVTGAPTQAQALASLRSFVLATPEAINTWRPSATAVAGVDPLALSQEASPPLEYPSITQAWTGLVGR</sequence>
<name>A0A1H0SSF2_9ACTN</name>
<organism evidence="1 2">
    <name type="scientific">Nakamurella panacisegetis</name>
    <dbReference type="NCBI Taxonomy" id="1090615"/>
    <lineage>
        <taxon>Bacteria</taxon>
        <taxon>Bacillati</taxon>
        <taxon>Actinomycetota</taxon>
        <taxon>Actinomycetes</taxon>
        <taxon>Nakamurellales</taxon>
        <taxon>Nakamurellaceae</taxon>
        <taxon>Nakamurella</taxon>
    </lineage>
</organism>
<evidence type="ECO:0000313" key="1">
    <source>
        <dbReference type="EMBL" id="SDP44697.1"/>
    </source>
</evidence>
<keyword evidence="2" id="KW-1185">Reference proteome</keyword>
<protein>
    <submittedName>
        <fullName evidence="1">Uncharacterized protein</fullName>
    </submittedName>
</protein>
<evidence type="ECO:0000313" key="2">
    <source>
        <dbReference type="Proteomes" id="UP000198741"/>
    </source>
</evidence>
<dbReference type="STRING" id="1090615.SAMN04515671_4269"/>
<dbReference type="EMBL" id="LT629710">
    <property type="protein sequence ID" value="SDP44697.1"/>
    <property type="molecule type" value="Genomic_DNA"/>
</dbReference>
<proteinExistence type="predicted"/>
<dbReference type="RefSeq" id="WP_197676298.1">
    <property type="nucleotide sequence ID" value="NZ_LT629710.1"/>
</dbReference>
<accession>A0A1H0SSF2</accession>
<dbReference type="AlphaFoldDB" id="A0A1H0SSF2"/>
<reference evidence="1 2" key="1">
    <citation type="submission" date="2016-10" db="EMBL/GenBank/DDBJ databases">
        <authorList>
            <person name="de Groot N.N."/>
        </authorList>
    </citation>
    <scope>NUCLEOTIDE SEQUENCE [LARGE SCALE GENOMIC DNA]</scope>
    <source>
        <strain evidence="2">P4-7,KCTC 19426,CECT 7604</strain>
    </source>
</reference>